<sequence>MPVFEARLVEIKGTLDAPNVLDVVTKIKLKDKVDLIKRIHDDLFVQIINLISDRSRLADKAGFDATWVAFIDASRKRLADVFNTEPTAQTLPPPWNTWWKQVQWQEDECLKTALLTDWRGHFIQIVAFQTNMSKLIGEMDDKWKQLQADSDGLVEPGKKAVDLMTKSVNQSIDNLSSFRKMASEVIITVKSKSKSAQAEAATKVGDIILKDQKSEWKRRVTEVAAETIGGAAKATVGVAAAGLGVLFDKATASAAENAKNFLEGIEKYRSLMNSTGFVIGMFNTNRQLVQKYRAEQNLPRITAAKSSAEATLAQRTTFLSHNGFSVGSGVDAQALANRLMKFVNDFYGYCVNVESDFMSRFKGVFEAEKSGLTIEALTDKALFDKYLFDTLYRISIKDSAKQLAQLPEEFRQLVSTTDPSSQFDSLPEEVRLIWLDKSKEFQQEIQRIFDDMLKSYLTRYVNSQGALEALTLEAPGKLNRDYLTAMITN</sequence>
<evidence type="ECO:0000313" key="1">
    <source>
        <dbReference type="EMBL" id="GAA0628247.1"/>
    </source>
</evidence>
<evidence type="ECO:0000313" key="2">
    <source>
        <dbReference type="Proteomes" id="UP001501352"/>
    </source>
</evidence>
<reference evidence="2" key="1">
    <citation type="journal article" date="2019" name="Int. J. Syst. Evol. Microbiol.">
        <title>The Global Catalogue of Microorganisms (GCM) 10K type strain sequencing project: providing services to taxonomists for standard genome sequencing and annotation.</title>
        <authorList>
            <consortium name="The Broad Institute Genomics Platform"/>
            <consortium name="The Broad Institute Genome Sequencing Center for Infectious Disease"/>
            <person name="Wu L."/>
            <person name="Ma J."/>
        </authorList>
    </citation>
    <scope>NUCLEOTIDE SEQUENCE [LARGE SCALE GENOMIC DNA]</scope>
    <source>
        <strain evidence="2">JCM 12928</strain>
    </source>
</reference>
<name>A0ABP3S7F4_9CAUL</name>
<gene>
    <name evidence="1" type="ORF">GCM10009422_26770</name>
</gene>
<proteinExistence type="predicted"/>
<dbReference type="EMBL" id="BAAAGA010000007">
    <property type="protein sequence ID" value="GAA0628247.1"/>
    <property type="molecule type" value="Genomic_DNA"/>
</dbReference>
<comment type="caution">
    <text evidence="1">The sequence shown here is derived from an EMBL/GenBank/DDBJ whole genome shotgun (WGS) entry which is preliminary data.</text>
</comment>
<accession>A0ABP3S7F4</accession>
<protein>
    <submittedName>
        <fullName evidence="1">Uncharacterized protein</fullName>
    </submittedName>
</protein>
<organism evidence="1 2">
    <name type="scientific">Brevundimonas kwangchunensis</name>
    <dbReference type="NCBI Taxonomy" id="322163"/>
    <lineage>
        <taxon>Bacteria</taxon>
        <taxon>Pseudomonadati</taxon>
        <taxon>Pseudomonadota</taxon>
        <taxon>Alphaproteobacteria</taxon>
        <taxon>Caulobacterales</taxon>
        <taxon>Caulobacteraceae</taxon>
        <taxon>Brevundimonas</taxon>
    </lineage>
</organism>
<keyword evidence="2" id="KW-1185">Reference proteome</keyword>
<dbReference type="Proteomes" id="UP001501352">
    <property type="component" value="Unassembled WGS sequence"/>
</dbReference>